<keyword evidence="2" id="KW-0804">Transcription</keyword>
<name>A0AAV1DI53_OLDCO</name>
<keyword evidence="5" id="KW-1185">Reference proteome</keyword>
<dbReference type="EMBL" id="OX459122">
    <property type="protein sequence ID" value="CAI9106517.1"/>
    <property type="molecule type" value="Genomic_DNA"/>
</dbReference>
<dbReference type="InterPro" id="IPR003690">
    <property type="entry name" value="MTERF"/>
</dbReference>
<evidence type="ECO:0000313" key="5">
    <source>
        <dbReference type="Proteomes" id="UP001161247"/>
    </source>
</evidence>
<comment type="similarity">
    <text evidence="1">Belongs to the mTERF family.</text>
</comment>
<evidence type="ECO:0000256" key="2">
    <source>
        <dbReference type="ARBA" id="ARBA00022472"/>
    </source>
</evidence>
<dbReference type="Pfam" id="PF02536">
    <property type="entry name" value="mTERF"/>
    <property type="match status" value="1"/>
</dbReference>
<gene>
    <name evidence="4" type="ORF">OLC1_LOCUS15002</name>
</gene>
<dbReference type="Proteomes" id="UP001161247">
    <property type="component" value="Chromosome 5"/>
</dbReference>
<dbReference type="SMART" id="SM00733">
    <property type="entry name" value="Mterf"/>
    <property type="match status" value="7"/>
</dbReference>
<keyword evidence="3" id="KW-0809">Transit peptide</keyword>
<protein>
    <submittedName>
        <fullName evidence="4">OLC1v1005697C1</fullName>
    </submittedName>
</protein>
<evidence type="ECO:0000256" key="3">
    <source>
        <dbReference type="ARBA" id="ARBA00022946"/>
    </source>
</evidence>
<accession>A0AAV1DI53</accession>
<dbReference type="InterPro" id="IPR038538">
    <property type="entry name" value="MTERF_sf"/>
</dbReference>
<dbReference type="FunFam" id="1.25.70.10:FF:000001">
    <property type="entry name" value="Mitochondrial transcription termination factor-like"/>
    <property type="match status" value="1"/>
</dbReference>
<dbReference type="GO" id="GO:0006353">
    <property type="term" value="P:DNA-templated transcription termination"/>
    <property type="evidence" value="ECO:0007669"/>
    <property type="project" value="UniProtKB-KW"/>
</dbReference>
<reference evidence="4" key="1">
    <citation type="submission" date="2023-03" db="EMBL/GenBank/DDBJ databases">
        <authorList>
            <person name="Julca I."/>
        </authorList>
    </citation>
    <scope>NUCLEOTIDE SEQUENCE</scope>
</reference>
<dbReference type="PANTHER" id="PTHR13068:SF231">
    <property type="entry name" value="TRANSCRIPTION TERMINATION FACTOR MTERF2, CHLOROPLASTIC-LIKE"/>
    <property type="match status" value="1"/>
</dbReference>
<keyword evidence="2" id="KW-0805">Transcription regulation</keyword>
<proteinExistence type="inferred from homology"/>
<dbReference type="PANTHER" id="PTHR13068">
    <property type="entry name" value="CGI-12 PROTEIN-RELATED"/>
    <property type="match status" value="1"/>
</dbReference>
<organism evidence="4 5">
    <name type="scientific">Oldenlandia corymbosa var. corymbosa</name>
    <dbReference type="NCBI Taxonomy" id="529605"/>
    <lineage>
        <taxon>Eukaryota</taxon>
        <taxon>Viridiplantae</taxon>
        <taxon>Streptophyta</taxon>
        <taxon>Embryophyta</taxon>
        <taxon>Tracheophyta</taxon>
        <taxon>Spermatophyta</taxon>
        <taxon>Magnoliopsida</taxon>
        <taxon>eudicotyledons</taxon>
        <taxon>Gunneridae</taxon>
        <taxon>Pentapetalae</taxon>
        <taxon>asterids</taxon>
        <taxon>lamiids</taxon>
        <taxon>Gentianales</taxon>
        <taxon>Rubiaceae</taxon>
        <taxon>Rubioideae</taxon>
        <taxon>Spermacoceae</taxon>
        <taxon>Hedyotis-Oldenlandia complex</taxon>
        <taxon>Oldenlandia</taxon>
    </lineage>
</organism>
<dbReference type="AlphaFoldDB" id="A0AAV1DI53"/>
<keyword evidence="2" id="KW-0806">Transcription termination</keyword>
<sequence>MAMLSRKCWLRFRAIGGSLSLKSLVNLSTATTLKAPNQNADVVDYLVNSLGFSKDAAITTISKVPRLRPSPEKANSVVNYLQNLGVNKSHIRNMVSGHPSLLVCRVDKTLEPKFKYLRELGLSGSDLVKVILGYKFVWRLALDTEIKSRVLYLRQLVGTDDNVLTVLKRYSRVLGCCDTELVESNLKLLRNYGISEDNIVKLIVRRPRRIFATKPEEMEEILHKVERVLRIPRQSAATFHYGVEVIFSFNESNIDEKLEVFRSFGWSDAEIFKMVKMLPPVLRVSSPRIREVLDYFMNELGYSSDYLASRPIFLTYSFDNRVKPRNEVLRILCEKKLNNSKAGLFTVLALPEPRFLKNFILPYKDILPDICEAYLSKTKTPKSK</sequence>
<dbReference type="Gene3D" id="1.25.70.10">
    <property type="entry name" value="Transcription termination factor 3, mitochondrial"/>
    <property type="match status" value="2"/>
</dbReference>
<evidence type="ECO:0000313" key="4">
    <source>
        <dbReference type="EMBL" id="CAI9106517.1"/>
    </source>
</evidence>
<evidence type="ECO:0000256" key="1">
    <source>
        <dbReference type="ARBA" id="ARBA00007692"/>
    </source>
</evidence>
<dbReference type="GO" id="GO:0003676">
    <property type="term" value="F:nucleic acid binding"/>
    <property type="evidence" value="ECO:0007669"/>
    <property type="project" value="InterPro"/>
</dbReference>